<gene>
    <name evidence="1" type="ORF">QFZ22_008303</name>
</gene>
<organism evidence="1 2">
    <name type="scientific">Streptomyces canus</name>
    <dbReference type="NCBI Taxonomy" id="58343"/>
    <lineage>
        <taxon>Bacteria</taxon>
        <taxon>Bacillati</taxon>
        <taxon>Actinomycetota</taxon>
        <taxon>Actinomycetes</taxon>
        <taxon>Kitasatosporales</taxon>
        <taxon>Streptomycetaceae</taxon>
        <taxon>Streptomyces</taxon>
        <taxon>Streptomyces aurantiacus group</taxon>
    </lineage>
</organism>
<dbReference type="EMBL" id="JAUSZV010000005">
    <property type="protein sequence ID" value="MDQ0912318.1"/>
    <property type="molecule type" value="Genomic_DNA"/>
</dbReference>
<evidence type="ECO:0000313" key="2">
    <source>
        <dbReference type="Proteomes" id="UP001234216"/>
    </source>
</evidence>
<reference evidence="1" key="1">
    <citation type="submission" date="2023-07" db="EMBL/GenBank/DDBJ databases">
        <title>Comparative genomics of wheat-associated soil bacteria to identify genetic determinants of phenazine resistance.</title>
        <authorList>
            <person name="Mouncey N."/>
        </authorList>
    </citation>
    <scope>NUCLEOTIDE SEQUENCE</scope>
    <source>
        <strain evidence="1">V4I22</strain>
    </source>
</reference>
<dbReference type="AlphaFoldDB" id="A0AAW8FRX0"/>
<evidence type="ECO:0008006" key="3">
    <source>
        <dbReference type="Google" id="ProtNLM"/>
    </source>
</evidence>
<dbReference type="Gene3D" id="3.40.1760.10">
    <property type="entry name" value="YfbM-like super family"/>
    <property type="match status" value="1"/>
</dbReference>
<comment type="caution">
    <text evidence="1">The sequence shown here is derived from an EMBL/GenBank/DDBJ whole genome shotgun (WGS) entry which is preliminary data.</text>
</comment>
<name>A0AAW8FRX0_9ACTN</name>
<dbReference type="InterPro" id="IPR035944">
    <property type="entry name" value="YfbM-like_sf"/>
</dbReference>
<dbReference type="RefSeq" id="WP_306984580.1">
    <property type="nucleotide sequence ID" value="NZ_JAUSZV010000005.1"/>
</dbReference>
<dbReference type="Proteomes" id="UP001234216">
    <property type="component" value="Unassembled WGS sequence"/>
</dbReference>
<evidence type="ECO:0000313" key="1">
    <source>
        <dbReference type="EMBL" id="MDQ0912318.1"/>
    </source>
</evidence>
<accession>A0AAW8FRX0</accession>
<protein>
    <recommendedName>
        <fullName evidence="3">DUF1877 domain-containing protein</fullName>
    </recommendedName>
</protein>
<sequence length="172" mass="18183">MALTQRFARVTPEYLERCRATALDSPGAVPNWGPPAEDLLDAGWAVWGLIRHCRASGAAPATAALLERAVSGDPDGDVGFLDHDEVYDGFADPPRLLGPTAVADIAHGLDAIDVGTLLADLPATPAEAAAVCGFGPGFVGDVRAHLVEHCAAMRQFYREAAHRGWCVVVWVD</sequence>
<proteinExistence type="predicted"/>